<dbReference type="SUPFAM" id="SSF141868">
    <property type="entry name" value="EAL domain-like"/>
    <property type="match status" value="1"/>
</dbReference>
<dbReference type="EMBL" id="WWCP01000017">
    <property type="protein sequence ID" value="MYM83330.1"/>
    <property type="molecule type" value="Genomic_DNA"/>
</dbReference>
<sequence>MSVVAKGVETEKHLQILKKLGCDENQGYYVVQLCSQMRWPKKMRRRLVLPGQQASNTEDK</sequence>
<gene>
    <name evidence="2" type="ORF">GTP44_15360</name>
</gene>
<dbReference type="PROSITE" id="PS50883">
    <property type="entry name" value="EAL"/>
    <property type="match status" value="1"/>
</dbReference>
<evidence type="ECO:0000259" key="1">
    <source>
        <dbReference type="PROSITE" id="PS50883"/>
    </source>
</evidence>
<evidence type="ECO:0000313" key="2">
    <source>
        <dbReference type="EMBL" id="MYM83330.1"/>
    </source>
</evidence>
<dbReference type="InterPro" id="IPR035919">
    <property type="entry name" value="EAL_sf"/>
</dbReference>
<organism evidence="2 3">
    <name type="scientific">Duganella lactea</name>
    <dbReference type="NCBI Taxonomy" id="2692173"/>
    <lineage>
        <taxon>Bacteria</taxon>
        <taxon>Pseudomonadati</taxon>
        <taxon>Pseudomonadota</taxon>
        <taxon>Betaproteobacteria</taxon>
        <taxon>Burkholderiales</taxon>
        <taxon>Oxalobacteraceae</taxon>
        <taxon>Telluria group</taxon>
        <taxon>Duganella</taxon>
    </lineage>
</organism>
<accession>A0A6L8MJK2</accession>
<dbReference type="Gene3D" id="3.20.20.450">
    <property type="entry name" value="EAL domain"/>
    <property type="match status" value="1"/>
</dbReference>
<dbReference type="AlphaFoldDB" id="A0A6L8MJK2"/>
<reference evidence="2 3" key="1">
    <citation type="submission" date="2019-12" db="EMBL/GenBank/DDBJ databases">
        <title>Novel species isolated from a subtropical stream in China.</title>
        <authorList>
            <person name="Lu H."/>
        </authorList>
    </citation>
    <scope>NUCLEOTIDE SEQUENCE [LARGE SCALE GENOMIC DNA]</scope>
    <source>
        <strain evidence="2 3">FT50W</strain>
    </source>
</reference>
<dbReference type="RefSeq" id="WP_161020106.1">
    <property type="nucleotide sequence ID" value="NZ_WWCP01000017.1"/>
</dbReference>
<dbReference type="Proteomes" id="UP000474565">
    <property type="component" value="Unassembled WGS sequence"/>
</dbReference>
<evidence type="ECO:0000313" key="3">
    <source>
        <dbReference type="Proteomes" id="UP000474565"/>
    </source>
</evidence>
<dbReference type="InterPro" id="IPR001633">
    <property type="entry name" value="EAL_dom"/>
</dbReference>
<protein>
    <submittedName>
        <fullName evidence="2">EAL domain-containing protein</fullName>
    </submittedName>
</protein>
<comment type="caution">
    <text evidence="2">The sequence shown here is derived from an EMBL/GenBank/DDBJ whole genome shotgun (WGS) entry which is preliminary data.</text>
</comment>
<feature type="domain" description="EAL" evidence="1">
    <location>
        <begin position="1"/>
        <end position="47"/>
    </location>
</feature>
<proteinExistence type="predicted"/>
<name>A0A6L8MJK2_9BURK</name>